<name>A0ABN3D3T0_9ACTN</name>
<comment type="caution">
    <text evidence="1">The sequence shown here is derived from an EMBL/GenBank/DDBJ whole genome shotgun (WGS) entry which is preliminary data.</text>
</comment>
<protein>
    <recommendedName>
        <fullName evidence="3">Tat pathway signal sequence domain protein</fullName>
    </recommendedName>
</protein>
<evidence type="ECO:0000313" key="2">
    <source>
        <dbReference type="Proteomes" id="UP001499843"/>
    </source>
</evidence>
<dbReference type="PROSITE" id="PS51318">
    <property type="entry name" value="TAT"/>
    <property type="match status" value="1"/>
</dbReference>
<evidence type="ECO:0000313" key="1">
    <source>
        <dbReference type="EMBL" id="GAA2216511.1"/>
    </source>
</evidence>
<proteinExistence type="predicted"/>
<evidence type="ECO:0008006" key="3">
    <source>
        <dbReference type="Google" id="ProtNLM"/>
    </source>
</evidence>
<accession>A0ABN3D3T0</accession>
<dbReference type="RefSeq" id="WP_344496176.1">
    <property type="nucleotide sequence ID" value="NZ_BAAAQX010000072.1"/>
</dbReference>
<dbReference type="InterPro" id="IPR006311">
    <property type="entry name" value="TAT_signal"/>
</dbReference>
<sequence>MTDHAHRPSPAAAFTRRGFLLTSTAVAGGTLIPAWTAGAAAVAGPAAAALDTIIFGNTASESAHSLSQTFSSSAAGLIGQPARRLLPKNPAEVWGGTLSMRMAVDPALPVYVTVKLDGSEYAATAPGRLMLFCEGEQIGHYHLGAVDPLDIPGGYPRISGRFLYHTVPLPISLTQGKSSVVVQIRSMGRIYGGGTTAESYYYPLDQPTRAVYRLYTHTAPFLTLGSTDPQGPASLVRNAPARTSPGAEVLDALKTTLNSRLTSWMAGSSTDATRNLVLAIAYNTSWTSAYRNASAVTSVVAGLDALVAAHQADSTLVTGDWMGYGRAGRAITLLAAQLAPHLDQNLGSTTRRAAYATLMNAGREYWRQNRRSYTNQSMIVDLGIYYANQALTTLGSSLAWPESRALRYPREAIGLEPWRGPDRADGTSTLPLGSAHYVVTAAGLGKELGYVGNYGDEILGWAAEILAACGTAAVRDQFVKIAKARAPFRYPIRDDGGYRGMVHETVTGWRDNDYPGKTTYGGNSTATCSALLAAAVNDAALTGYAQQMLADGQFWRDVSAMRGNSRTDITLTLLAVPGQYATITGRAATGVVLPMTDGRPDFVFADVDNGVVAVKRGDERLYASLYWRARYAVNSFARIHLVTPVWERSATVRQNVRFTDSGQRYTVPNRVNFEFGNGGIAPPGGALTQGFAGEVLPVAKVPAGVTQPSVGTEHPFAGLGNFYHCEYGRYVIAMNATSGTTYQFTGPAGYTTATDLVTGATVSLTAAVSVGPRQTRVLLLP</sequence>
<dbReference type="Proteomes" id="UP001499843">
    <property type="component" value="Unassembled WGS sequence"/>
</dbReference>
<dbReference type="EMBL" id="BAAAQX010000072">
    <property type="protein sequence ID" value="GAA2216511.1"/>
    <property type="molecule type" value="Genomic_DNA"/>
</dbReference>
<gene>
    <name evidence="1" type="ORF">GCM10009850_119800</name>
</gene>
<reference evidence="1 2" key="1">
    <citation type="journal article" date="2019" name="Int. J. Syst. Evol. Microbiol.">
        <title>The Global Catalogue of Microorganisms (GCM) 10K type strain sequencing project: providing services to taxonomists for standard genome sequencing and annotation.</title>
        <authorList>
            <consortium name="The Broad Institute Genomics Platform"/>
            <consortium name="The Broad Institute Genome Sequencing Center for Infectious Disease"/>
            <person name="Wu L."/>
            <person name="Ma J."/>
        </authorList>
    </citation>
    <scope>NUCLEOTIDE SEQUENCE [LARGE SCALE GENOMIC DNA]</scope>
    <source>
        <strain evidence="1 2">JCM 16114</strain>
    </source>
</reference>
<organism evidence="1 2">
    <name type="scientific">Nonomuraea monospora</name>
    <dbReference type="NCBI Taxonomy" id="568818"/>
    <lineage>
        <taxon>Bacteria</taxon>
        <taxon>Bacillati</taxon>
        <taxon>Actinomycetota</taxon>
        <taxon>Actinomycetes</taxon>
        <taxon>Streptosporangiales</taxon>
        <taxon>Streptosporangiaceae</taxon>
        <taxon>Nonomuraea</taxon>
    </lineage>
</organism>
<keyword evidence="2" id="KW-1185">Reference proteome</keyword>